<keyword evidence="2" id="KW-0732">Signal</keyword>
<evidence type="ECO:0008006" key="5">
    <source>
        <dbReference type="Google" id="ProtNLM"/>
    </source>
</evidence>
<feature type="transmembrane region" description="Helical" evidence="1">
    <location>
        <begin position="29"/>
        <end position="49"/>
    </location>
</feature>
<evidence type="ECO:0000313" key="3">
    <source>
        <dbReference type="EMBL" id="ESL04993.1"/>
    </source>
</evidence>
<organism evidence="3 4">
    <name type="scientific">Trypanosoma rangeli SC58</name>
    <dbReference type="NCBI Taxonomy" id="429131"/>
    <lineage>
        <taxon>Eukaryota</taxon>
        <taxon>Discoba</taxon>
        <taxon>Euglenozoa</taxon>
        <taxon>Kinetoplastea</taxon>
        <taxon>Metakinetoplastina</taxon>
        <taxon>Trypanosomatida</taxon>
        <taxon>Trypanosomatidae</taxon>
        <taxon>Trypanosoma</taxon>
        <taxon>Herpetosoma</taxon>
    </lineage>
</organism>
<reference evidence="3 4" key="1">
    <citation type="submission" date="2013-07" db="EMBL/GenBank/DDBJ databases">
        <authorList>
            <person name="Stoco P.H."/>
            <person name="Wagner G."/>
            <person name="Gerber A."/>
            <person name="Zaha A."/>
            <person name="Thompson C."/>
            <person name="Bartholomeu D.C."/>
            <person name="Luckemeyer D.D."/>
            <person name="Bahia D."/>
            <person name="Loreto E."/>
            <person name="Prestes E.B."/>
            <person name="Lima F.M."/>
            <person name="Rodrigues-Luiz G."/>
            <person name="Vallejo G.A."/>
            <person name="Filho J.F."/>
            <person name="Monteiro K.M."/>
            <person name="Tyler K.M."/>
            <person name="de Almeida L.G."/>
            <person name="Ortiz M.F."/>
            <person name="Siervo M.A."/>
            <person name="de Moraes M.H."/>
            <person name="Cunha O.L."/>
            <person name="Mendonca-Neto R."/>
            <person name="Silva R."/>
            <person name="Teixeira S.M."/>
            <person name="Murta S.M."/>
            <person name="Sincero T.C."/>
            <person name="Mendes T.A."/>
            <person name="Urmenyi T.P."/>
            <person name="Silva V.G."/>
            <person name="da Rocha W.D."/>
            <person name="Andersson B."/>
            <person name="Romanha A.J."/>
            <person name="Steindel M."/>
            <person name="de Vasconcelos A.T."/>
            <person name="Grisard E.C."/>
        </authorList>
    </citation>
    <scope>NUCLEOTIDE SEQUENCE [LARGE SCALE GENOMIC DNA]</scope>
    <source>
        <strain evidence="3 4">SC58</strain>
    </source>
</reference>
<proteinExistence type="predicted"/>
<dbReference type="AlphaFoldDB" id="A0A061IRM2"/>
<dbReference type="EMBL" id="AUPL01007655">
    <property type="protein sequence ID" value="ESL04993.1"/>
    <property type="molecule type" value="Genomic_DNA"/>
</dbReference>
<keyword evidence="1" id="KW-1133">Transmembrane helix</keyword>
<evidence type="ECO:0000313" key="4">
    <source>
        <dbReference type="Proteomes" id="UP000031737"/>
    </source>
</evidence>
<sequence>MPFVIYLFIFCLSFRLVLLTDKTAKPRDGSAFVLFIYFCCYCGLTTRFTSSLSYSIARPLLLLLWCWCFSREGWGRSSPWPHVFLSVATAIFFSFMLHGVQGVGYFSQVALSGILSFGR</sequence>
<keyword evidence="4" id="KW-1185">Reference proteome</keyword>
<feature type="transmembrane region" description="Helical" evidence="1">
    <location>
        <begin position="80"/>
        <end position="100"/>
    </location>
</feature>
<keyword evidence="1" id="KW-0472">Membrane</keyword>
<feature type="signal peptide" evidence="2">
    <location>
        <begin position="1"/>
        <end position="19"/>
    </location>
</feature>
<dbReference type="Proteomes" id="UP000031737">
    <property type="component" value="Unassembled WGS sequence"/>
</dbReference>
<accession>A0A061IRM2</accession>
<feature type="chain" id="PRO_5001605565" description="Secreted peptide" evidence="2">
    <location>
        <begin position="20"/>
        <end position="119"/>
    </location>
</feature>
<evidence type="ECO:0000256" key="2">
    <source>
        <dbReference type="SAM" id="SignalP"/>
    </source>
</evidence>
<name>A0A061IRM2_TRYRA</name>
<comment type="caution">
    <text evidence="3">The sequence shown here is derived from an EMBL/GenBank/DDBJ whole genome shotgun (WGS) entry which is preliminary data.</text>
</comment>
<gene>
    <name evidence="3" type="ORF">TRSC58_07424</name>
</gene>
<protein>
    <recommendedName>
        <fullName evidence="5">Secreted peptide</fullName>
    </recommendedName>
</protein>
<evidence type="ECO:0000256" key="1">
    <source>
        <dbReference type="SAM" id="Phobius"/>
    </source>
</evidence>
<dbReference type="VEuPathDB" id="TriTrypDB:TRSC58_07424"/>
<keyword evidence="1" id="KW-0812">Transmembrane</keyword>